<reference evidence="2 3" key="1">
    <citation type="journal article" date="2015" name="Genome Announc.">
        <title>Complete Genome Sequence of the Type Strain Corynebacterium mustelae DSM 45274, Isolated from Various Tissues of a Male Ferret with Lethal Sepsis.</title>
        <authorList>
            <person name="Ruckert C."/>
            <person name="Eimer J."/>
            <person name="Winkler A."/>
            <person name="Tauch A."/>
        </authorList>
    </citation>
    <scope>NUCLEOTIDE SEQUENCE [LARGE SCALE GENOMIC DNA]</scope>
    <source>
        <strain evidence="2 3">DSM 45274</strain>
    </source>
</reference>
<evidence type="ECO:0000313" key="3">
    <source>
        <dbReference type="Proteomes" id="UP000035199"/>
    </source>
</evidence>
<dbReference type="AlphaFoldDB" id="A0A0G3GY90"/>
<accession>A0A0G3GY90</accession>
<sequence length="208" mass="23585">MSDTLNRLEAFLNTLEPNQRSQVEQLIDDLIDASFLISTAPEPSEPAPPAETADLGGGVDKQPEENYETLEYFAHPDRVNKDPIIRCHYDVLLEIFSIIAEVSRHLEYGSDALYDNHRIYDGDFDADVSEITEKVGREKLVQFLRAYGLILMCNLVLVFDEQFQGGSFGLWELNDEGDADGYPIDCLHEMYFGFADELSDQWYSSIGN</sequence>
<feature type="region of interest" description="Disordered" evidence="1">
    <location>
        <begin position="39"/>
        <end position="61"/>
    </location>
</feature>
<name>A0A0G3GY90_9CORY</name>
<organism evidence="2 3">
    <name type="scientific">Corynebacterium mustelae</name>
    <dbReference type="NCBI Taxonomy" id="571915"/>
    <lineage>
        <taxon>Bacteria</taxon>
        <taxon>Bacillati</taxon>
        <taxon>Actinomycetota</taxon>
        <taxon>Actinomycetes</taxon>
        <taxon>Mycobacteriales</taxon>
        <taxon>Corynebacteriaceae</taxon>
        <taxon>Corynebacterium</taxon>
    </lineage>
</organism>
<dbReference type="STRING" id="571915.CMUST_05895"/>
<dbReference type="RefSeq" id="WP_047261712.1">
    <property type="nucleotide sequence ID" value="NZ_CP011542.1"/>
</dbReference>
<dbReference type="PATRIC" id="fig|571915.4.peg.1254"/>
<reference evidence="3" key="2">
    <citation type="submission" date="2015-05" db="EMBL/GenBank/DDBJ databases">
        <title>Complete genome sequence of Corynebacterium mustelae DSM 45274, isolated from various tissues of a male ferret with lethal sepsis.</title>
        <authorList>
            <person name="Ruckert C."/>
            <person name="Albersmeier A."/>
            <person name="Winkler A."/>
            <person name="Tauch A."/>
        </authorList>
    </citation>
    <scope>NUCLEOTIDE SEQUENCE [LARGE SCALE GENOMIC DNA]</scope>
    <source>
        <strain evidence="3">DSM 45274</strain>
    </source>
</reference>
<gene>
    <name evidence="2" type="ORF">CMUST_05895</name>
</gene>
<evidence type="ECO:0000256" key="1">
    <source>
        <dbReference type="SAM" id="MobiDB-lite"/>
    </source>
</evidence>
<proteinExistence type="predicted"/>
<dbReference type="KEGG" id="cmv:CMUST_05895"/>
<evidence type="ECO:0000313" key="2">
    <source>
        <dbReference type="EMBL" id="AKK05515.1"/>
    </source>
</evidence>
<dbReference type="Proteomes" id="UP000035199">
    <property type="component" value="Chromosome"/>
</dbReference>
<dbReference type="EMBL" id="CP011542">
    <property type="protein sequence ID" value="AKK05515.1"/>
    <property type="molecule type" value="Genomic_DNA"/>
</dbReference>
<keyword evidence="3" id="KW-1185">Reference proteome</keyword>
<protein>
    <submittedName>
        <fullName evidence="2">Uncharacterized protein</fullName>
    </submittedName>
</protein>